<keyword evidence="9" id="KW-1185">Reference proteome</keyword>
<evidence type="ECO:0000313" key="9">
    <source>
        <dbReference type="Proteomes" id="UP000245489"/>
    </source>
</evidence>
<feature type="transmembrane region" description="Helical" evidence="7">
    <location>
        <begin position="49"/>
        <end position="68"/>
    </location>
</feature>
<feature type="transmembrane region" description="Helical" evidence="7">
    <location>
        <begin position="422"/>
        <end position="445"/>
    </location>
</feature>
<feature type="transmembrane region" description="Helical" evidence="7">
    <location>
        <begin position="397"/>
        <end position="416"/>
    </location>
</feature>
<comment type="subcellular location">
    <subcellularLocation>
        <location evidence="1">Cell membrane</location>
        <topology evidence="1">Multi-pass membrane protein</topology>
    </subcellularLocation>
</comment>
<evidence type="ECO:0000256" key="3">
    <source>
        <dbReference type="ARBA" id="ARBA00022475"/>
    </source>
</evidence>
<dbReference type="RefSeq" id="WP_109744387.1">
    <property type="nucleotide sequence ID" value="NZ_QGGO01000024.1"/>
</dbReference>
<feature type="transmembrane region" description="Helical" evidence="7">
    <location>
        <begin position="104"/>
        <end position="131"/>
    </location>
</feature>
<comment type="similarity">
    <text evidence="2">Belongs to the polysaccharide synthase family.</text>
</comment>
<feature type="transmembrane region" description="Helical" evidence="7">
    <location>
        <begin position="143"/>
        <end position="166"/>
    </location>
</feature>
<evidence type="ECO:0000256" key="5">
    <source>
        <dbReference type="ARBA" id="ARBA00022989"/>
    </source>
</evidence>
<feature type="transmembrane region" description="Helical" evidence="7">
    <location>
        <begin position="278"/>
        <end position="300"/>
    </location>
</feature>
<evidence type="ECO:0000256" key="2">
    <source>
        <dbReference type="ARBA" id="ARBA00007430"/>
    </source>
</evidence>
<keyword evidence="4 7" id="KW-0812">Transmembrane</keyword>
<protein>
    <recommendedName>
        <fullName evidence="10">O-antigen/teichoic acid export membrane protein</fullName>
    </recommendedName>
</protein>
<gene>
    <name evidence="8" type="ORF">LV89_03703</name>
</gene>
<dbReference type="GO" id="GO:0005886">
    <property type="term" value="C:plasma membrane"/>
    <property type="evidence" value="ECO:0007669"/>
    <property type="project" value="UniProtKB-SubCell"/>
</dbReference>
<feature type="transmembrane region" description="Helical" evidence="7">
    <location>
        <begin position="368"/>
        <end position="390"/>
    </location>
</feature>
<evidence type="ECO:0000313" key="8">
    <source>
        <dbReference type="EMBL" id="PWK21410.1"/>
    </source>
</evidence>
<proteinExistence type="inferred from homology"/>
<dbReference type="AlphaFoldDB" id="A0A316EEK8"/>
<evidence type="ECO:0008006" key="10">
    <source>
        <dbReference type="Google" id="ProtNLM"/>
    </source>
</evidence>
<keyword evidence="5 7" id="KW-1133">Transmembrane helix</keyword>
<organism evidence="8 9">
    <name type="scientific">Arcicella aurantiaca</name>
    <dbReference type="NCBI Taxonomy" id="591202"/>
    <lineage>
        <taxon>Bacteria</taxon>
        <taxon>Pseudomonadati</taxon>
        <taxon>Bacteroidota</taxon>
        <taxon>Cytophagia</taxon>
        <taxon>Cytophagales</taxon>
        <taxon>Flectobacillaceae</taxon>
        <taxon>Arcicella</taxon>
    </lineage>
</organism>
<reference evidence="8 9" key="1">
    <citation type="submission" date="2018-05" db="EMBL/GenBank/DDBJ databases">
        <title>Genomic Encyclopedia of Archaeal and Bacterial Type Strains, Phase II (KMG-II): from individual species to whole genera.</title>
        <authorList>
            <person name="Goeker M."/>
        </authorList>
    </citation>
    <scope>NUCLEOTIDE SEQUENCE [LARGE SCALE GENOMIC DNA]</scope>
    <source>
        <strain evidence="8 9">DSM 22214</strain>
    </source>
</reference>
<evidence type="ECO:0000256" key="4">
    <source>
        <dbReference type="ARBA" id="ARBA00022692"/>
    </source>
</evidence>
<feature type="transmembrane region" description="Helical" evidence="7">
    <location>
        <begin position="327"/>
        <end position="348"/>
    </location>
</feature>
<accession>A0A316EEK8</accession>
<keyword evidence="3" id="KW-1003">Cell membrane</keyword>
<dbReference type="InterPro" id="IPR050833">
    <property type="entry name" value="Poly_Biosynth_Transport"/>
</dbReference>
<evidence type="ECO:0000256" key="1">
    <source>
        <dbReference type="ARBA" id="ARBA00004651"/>
    </source>
</evidence>
<dbReference type="PANTHER" id="PTHR30250:SF10">
    <property type="entry name" value="LIPOPOLYSACCHARIDE BIOSYNTHESIS PROTEIN WZXC"/>
    <property type="match status" value="1"/>
</dbReference>
<feature type="transmembrane region" description="Helical" evidence="7">
    <location>
        <begin position="248"/>
        <end position="266"/>
    </location>
</feature>
<comment type="caution">
    <text evidence="8">The sequence shown here is derived from an EMBL/GenBank/DDBJ whole genome shotgun (WGS) entry which is preliminary data.</text>
</comment>
<feature type="transmembrane region" description="Helical" evidence="7">
    <location>
        <begin position="20"/>
        <end position="43"/>
    </location>
</feature>
<name>A0A316EEK8_9BACT</name>
<keyword evidence="6 7" id="KW-0472">Membrane</keyword>
<dbReference type="PANTHER" id="PTHR30250">
    <property type="entry name" value="PST FAMILY PREDICTED COLANIC ACID TRANSPORTER"/>
    <property type="match status" value="1"/>
</dbReference>
<dbReference type="OrthoDB" id="8562875at2"/>
<feature type="transmembrane region" description="Helical" evidence="7">
    <location>
        <begin position="201"/>
        <end position="227"/>
    </location>
</feature>
<sequence length="453" mass="51854">MLYRIKRITTKIGIDGPIGYTVLTRIIQAGGSFFSLYLIALYLTKEEQGFYYTFSSILALQVFFELGFNNVITQFAAHEMVHISTFDISVDRLESKAQSRLASLLYFCFAIFLKISLVLFFALLFIGYFFFNKFGVVNAVNWQLPWLILVINTSLSFIISPLFSFLEGIGRIKQTAKLRLLQQIINLIILWTMLINGGKLYSAPISGLCSLLVVVFVFIFSDFRTVLLKIWKLLGQWKINYRIEIFPYQWKISISWISGYFIFQLFNPVLFATDGPMIAGQMGIVLALLNGINSLSLSWMSTKVSQYSNLVALKEYKKLDSVFNTTLRQVSIINGSLLVLMFLTIYFIKYYKITVTGNVLGERFLDYGPLVLMMGALFLNQFVSSWAIYLRCHNKEPYLVFSIVTGILCLTSTIVFGNFFGVIGITLGYFIITLLSLVWANFIFINCKNKWHL</sequence>
<feature type="transmembrane region" description="Helical" evidence="7">
    <location>
        <begin position="178"/>
        <end position="195"/>
    </location>
</feature>
<dbReference type="Proteomes" id="UP000245489">
    <property type="component" value="Unassembled WGS sequence"/>
</dbReference>
<evidence type="ECO:0000256" key="6">
    <source>
        <dbReference type="ARBA" id="ARBA00023136"/>
    </source>
</evidence>
<dbReference type="EMBL" id="QGGO01000024">
    <property type="protein sequence ID" value="PWK21410.1"/>
    <property type="molecule type" value="Genomic_DNA"/>
</dbReference>
<evidence type="ECO:0000256" key="7">
    <source>
        <dbReference type="SAM" id="Phobius"/>
    </source>
</evidence>